<dbReference type="Pfam" id="PF16221">
    <property type="entry name" value="HTH_47"/>
    <property type="match status" value="1"/>
</dbReference>
<dbReference type="InterPro" id="IPR012353">
    <property type="entry name" value="UCP015244"/>
</dbReference>
<dbReference type="Gene3D" id="3.50.30.90">
    <property type="match status" value="1"/>
</dbReference>
<evidence type="ECO:0000259" key="3">
    <source>
        <dbReference type="Pfam" id="PF16254"/>
    </source>
</evidence>
<evidence type="ECO:0000259" key="1">
    <source>
        <dbReference type="Pfam" id="PF09940"/>
    </source>
</evidence>
<dbReference type="Pfam" id="PF09940">
    <property type="entry name" value="DUF2172"/>
    <property type="match status" value="1"/>
</dbReference>
<keyword evidence="5" id="KW-1185">Reference proteome</keyword>
<dbReference type="EMBL" id="JACJSI010000062">
    <property type="protein sequence ID" value="MBD2532544.1"/>
    <property type="molecule type" value="Genomic_DNA"/>
</dbReference>
<dbReference type="InterPro" id="IPR036388">
    <property type="entry name" value="WH-like_DNA-bd_sf"/>
</dbReference>
<organism evidence="4 5">
    <name type="scientific">Nostoc flagelliforme FACHB-838</name>
    <dbReference type="NCBI Taxonomy" id="2692904"/>
    <lineage>
        <taxon>Bacteria</taxon>
        <taxon>Bacillati</taxon>
        <taxon>Cyanobacteriota</taxon>
        <taxon>Cyanophyceae</taxon>
        <taxon>Nostocales</taxon>
        <taxon>Nostocaceae</taxon>
        <taxon>Nostoc</taxon>
    </lineage>
</organism>
<dbReference type="Gene3D" id="1.10.10.10">
    <property type="entry name" value="Winged helix-like DNA-binding domain superfamily/Winged helix DNA-binding domain"/>
    <property type="match status" value="1"/>
</dbReference>
<dbReference type="Pfam" id="PF16254">
    <property type="entry name" value="DUF4910"/>
    <property type="match status" value="1"/>
</dbReference>
<dbReference type="InterPro" id="IPR032610">
    <property type="entry name" value="DUF2172"/>
</dbReference>
<evidence type="ECO:0000259" key="2">
    <source>
        <dbReference type="Pfam" id="PF16221"/>
    </source>
</evidence>
<dbReference type="InterPro" id="IPR032622">
    <property type="entry name" value="UCP01524_HTH"/>
</dbReference>
<comment type="caution">
    <text evidence="4">The sequence shown here is derived from an EMBL/GenBank/DDBJ whole genome shotgun (WGS) entry which is preliminary data.</text>
</comment>
<reference evidence="4 5" key="1">
    <citation type="journal article" date="2020" name="ISME J.">
        <title>Comparative genomics reveals insights into cyanobacterial evolution and habitat adaptation.</title>
        <authorList>
            <person name="Chen M.Y."/>
            <person name="Teng W.K."/>
            <person name="Zhao L."/>
            <person name="Hu C.X."/>
            <person name="Zhou Y.K."/>
            <person name="Han B.P."/>
            <person name="Song L.R."/>
            <person name="Shu W.S."/>
        </authorList>
    </citation>
    <scope>NUCLEOTIDE SEQUENCE [LARGE SCALE GENOMIC DNA]</scope>
    <source>
        <strain evidence="4 5">FACHB-838</strain>
    </source>
</reference>
<feature type="domain" description="UCP01524 winged helix-turn-helix" evidence="2">
    <location>
        <begin position="367"/>
        <end position="442"/>
    </location>
</feature>
<gene>
    <name evidence="4" type="ORF">H6G97_24360</name>
</gene>
<dbReference type="InterPro" id="IPR032589">
    <property type="entry name" value="DUF4910"/>
</dbReference>
<dbReference type="RefSeq" id="WP_190943170.1">
    <property type="nucleotide sequence ID" value="NZ_JACJSI010000062.1"/>
</dbReference>
<dbReference type="CDD" id="cd05644">
    <property type="entry name" value="M28_like"/>
    <property type="match status" value="1"/>
</dbReference>
<name>A0ABR8DVX3_9NOSO</name>
<evidence type="ECO:0000313" key="5">
    <source>
        <dbReference type="Proteomes" id="UP000623440"/>
    </source>
</evidence>
<dbReference type="Gene3D" id="3.40.630.10">
    <property type="entry name" value="Zn peptidases"/>
    <property type="match status" value="1"/>
</dbReference>
<sequence length="446" mass="51144">MVAYGVQNINLVELKNYFNLKDISLELYELISNLYPICRSITGNGFRETLKIIQQHIPLSIHEVPTGTEVFDWTIPKEWNIKDAYIKNSQGEKIVDFTNSNLHVVNYSIPIHQKLSLQELKLHLFTLPEHPDWIPYRTSYYKESWGFCLSHNQYLQLKDEEYEVCIDSSLEPGYLTYGEYFIPGESSDEVLISCHTCHPSLCNDNLSGIAIATFIAKYLSQTTSRYSYRFIWIPGTIGSITWLALNEAKVNKIKHGLVLTCLGDSGKFTYKKSRRANTEIDKVAAYVLKNSKQDYEIIDFFPYGYDERQYCSPGFNLAVGCLMRSPHGSFPEYHTSADDLNFVQPQYLAESFLQCHSMLYILNNNEIYYNKNPKCEPQLGKRGIYRVTGGHKDSELNQMAILWVLNLSDGDHTLLDIAERSGISFDLIKNAADILLAHDLLKSNIN</sequence>
<proteinExistence type="predicted"/>
<evidence type="ECO:0000313" key="4">
    <source>
        <dbReference type="EMBL" id="MBD2532544.1"/>
    </source>
</evidence>
<accession>A0ABR8DVX3</accession>
<dbReference type="SUPFAM" id="SSF53187">
    <property type="entry name" value="Zn-dependent exopeptidases"/>
    <property type="match status" value="1"/>
</dbReference>
<protein>
    <submittedName>
        <fullName evidence="4">DUF4910 domain-containing protein</fullName>
    </submittedName>
</protein>
<feature type="domain" description="DUF2172" evidence="1">
    <location>
        <begin position="78"/>
        <end position="169"/>
    </location>
</feature>
<feature type="domain" description="DUF4910" evidence="3">
    <location>
        <begin position="28"/>
        <end position="365"/>
    </location>
</feature>
<dbReference type="PIRSF" id="PIRSF015244">
    <property type="entry name" value="UCP015244"/>
    <property type="match status" value="1"/>
</dbReference>
<dbReference type="Proteomes" id="UP000623440">
    <property type="component" value="Unassembled WGS sequence"/>
</dbReference>